<comment type="caution">
    <text evidence="2">The sequence shown here is derived from an EMBL/GenBank/DDBJ whole genome shotgun (WGS) entry which is preliminary data.</text>
</comment>
<keyword evidence="3" id="KW-1185">Reference proteome</keyword>
<keyword evidence="1" id="KW-0812">Transmembrane</keyword>
<dbReference type="EMBL" id="QOZG01000010">
    <property type="protein sequence ID" value="RCS22057.1"/>
    <property type="molecule type" value="Genomic_DNA"/>
</dbReference>
<gene>
    <name evidence="2" type="ORF">DUT91_20250</name>
</gene>
<dbReference type="Proteomes" id="UP000253420">
    <property type="component" value="Unassembled WGS sequence"/>
</dbReference>
<accession>A0A368JY48</accession>
<organism evidence="2 3">
    <name type="scientific">Phyllobacterium salinisoli</name>
    <dbReference type="NCBI Taxonomy" id="1899321"/>
    <lineage>
        <taxon>Bacteria</taxon>
        <taxon>Pseudomonadati</taxon>
        <taxon>Pseudomonadota</taxon>
        <taxon>Alphaproteobacteria</taxon>
        <taxon>Hyphomicrobiales</taxon>
        <taxon>Phyllobacteriaceae</taxon>
        <taxon>Phyllobacterium</taxon>
    </lineage>
</organism>
<sequence>MHDVTHETRFALTDVLSMARQAAAIGLAGFIGSGVAVIHGVLIQRLMITPYAIALVLISFGVSA</sequence>
<evidence type="ECO:0000256" key="1">
    <source>
        <dbReference type="SAM" id="Phobius"/>
    </source>
</evidence>
<reference evidence="2 3" key="1">
    <citation type="submission" date="2018-07" db="EMBL/GenBank/DDBJ databases">
        <title>The draft genome of Phyllobacterium salinisoli.</title>
        <authorList>
            <person name="Liu L."/>
            <person name="Li L."/>
            <person name="Zhang X."/>
            <person name="Liang L."/>
        </authorList>
    </citation>
    <scope>NUCLEOTIDE SEQUENCE [LARGE SCALE GENOMIC DNA]</scope>
    <source>
        <strain evidence="2 3">LLAN61</strain>
    </source>
</reference>
<proteinExistence type="predicted"/>
<evidence type="ECO:0000313" key="2">
    <source>
        <dbReference type="EMBL" id="RCS22057.1"/>
    </source>
</evidence>
<dbReference type="AlphaFoldDB" id="A0A368JY48"/>
<feature type="transmembrane region" description="Helical" evidence="1">
    <location>
        <begin position="22"/>
        <end position="43"/>
    </location>
</feature>
<name>A0A368JY48_9HYPH</name>
<evidence type="ECO:0000313" key="3">
    <source>
        <dbReference type="Proteomes" id="UP000253420"/>
    </source>
</evidence>
<keyword evidence="1" id="KW-0472">Membrane</keyword>
<protein>
    <submittedName>
        <fullName evidence="2">Uncharacterized protein</fullName>
    </submittedName>
</protein>
<keyword evidence="1" id="KW-1133">Transmembrane helix</keyword>